<dbReference type="SUPFAM" id="SSF51905">
    <property type="entry name" value="FAD/NAD(P)-binding domain"/>
    <property type="match status" value="2"/>
</dbReference>
<dbReference type="Pfam" id="PF00743">
    <property type="entry name" value="FMO-like"/>
    <property type="match status" value="1"/>
</dbReference>
<sequence>MAETVTYSKFACVGTGFSGIGLGATLQRWYNESDIRYFERRDKLGGTWYINKYPGAACDVPSALYSLSYEQNTEWSRILPTTDEIEAYLQRVTQKYDLLSKMTFGVEVTECRWVEAQNRWRLTIRDDRHNKILLHEASILFSASGQLVYPLDLDVPGVETFKGDIFHSARWRKDVSLDGKDVVIFGNGCTATQIVPAIVKKTKTLTQIVRSKHWVFPPIDFPYPGWLKWAFKHVPFILRLHRFHIFLQAESQFKLFPLTEKAGRLRAAMRVQVERYMRKTAPEKYHDILIPDFDVGCKRRIFDSGYLKSLHASNLVLTNKKAIEIVPDGVRTEEKTIKADVIILANGFRTNDFVSPSKVIGRNGELLTEHWEKAGGPEAYNCSVMSGFPNFFLLLGPNAATGHTSAIMASENSINYALRILKPVITGKAATVEIKADAEVAYTNKMQDDLSKTVWNSGCQSCVFPTWKDWKIKNSSTDTYYQLYLLLAIFGASCLTAVLTKV</sequence>
<gene>
    <name evidence="7" type="ORF">B0A52_10111</name>
</gene>
<protein>
    <recommendedName>
        <fullName evidence="9">L-ornithine N(5)-oxygenase</fullName>
    </recommendedName>
</protein>
<keyword evidence="6" id="KW-1133">Transmembrane helix</keyword>
<keyword evidence="4" id="KW-0274">FAD</keyword>
<dbReference type="GO" id="GO:0004499">
    <property type="term" value="F:N,N-dimethylaniline monooxygenase activity"/>
    <property type="evidence" value="ECO:0007669"/>
    <property type="project" value="InterPro"/>
</dbReference>
<evidence type="ECO:0000313" key="8">
    <source>
        <dbReference type="Proteomes" id="UP000288859"/>
    </source>
</evidence>
<evidence type="ECO:0000256" key="5">
    <source>
        <dbReference type="ARBA" id="ARBA00023002"/>
    </source>
</evidence>
<accession>A0A438MQX9</accession>
<keyword evidence="3" id="KW-0285">Flavoprotein</keyword>
<dbReference type="AlphaFoldDB" id="A0A438MQX9"/>
<evidence type="ECO:0008006" key="9">
    <source>
        <dbReference type="Google" id="ProtNLM"/>
    </source>
</evidence>
<dbReference type="PANTHER" id="PTHR42877">
    <property type="entry name" value="L-ORNITHINE N(5)-MONOOXYGENASE-RELATED"/>
    <property type="match status" value="1"/>
</dbReference>
<evidence type="ECO:0000256" key="1">
    <source>
        <dbReference type="ARBA" id="ARBA00001974"/>
    </source>
</evidence>
<dbReference type="PANTHER" id="PTHR42877:SF10">
    <property type="entry name" value="L-ORNITHINE N(5)-OXYGENASE"/>
    <property type="match status" value="1"/>
</dbReference>
<comment type="similarity">
    <text evidence="2">Belongs to the FAD-binding monooxygenase family.</text>
</comment>
<proteinExistence type="inferred from homology"/>
<evidence type="ECO:0000313" key="7">
    <source>
        <dbReference type="EMBL" id="RVX66024.1"/>
    </source>
</evidence>
<dbReference type="InterPro" id="IPR020946">
    <property type="entry name" value="Flavin_mOase-like"/>
</dbReference>
<organism evidence="7 8">
    <name type="scientific">Exophiala mesophila</name>
    <name type="common">Black yeast-like fungus</name>
    <dbReference type="NCBI Taxonomy" id="212818"/>
    <lineage>
        <taxon>Eukaryota</taxon>
        <taxon>Fungi</taxon>
        <taxon>Dikarya</taxon>
        <taxon>Ascomycota</taxon>
        <taxon>Pezizomycotina</taxon>
        <taxon>Eurotiomycetes</taxon>
        <taxon>Chaetothyriomycetidae</taxon>
        <taxon>Chaetothyriales</taxon>
        <taxon>Herpotrichiellaceae</taxon>
        <taxon>Exophiala</taxon>
    </lineage>
</organism>
<comment type="caution">
    <text evidence="7">The sequence shown here is derived from an EMBL/GenBank/DDBJ whole genome shotgun (WGS) entry which is preliminary data.</text>
</comment>
<evidence type="ECO:0000256" key="4">
    <source>
        <dbReference type="ARBA" id="ARBA00022827"/>
    </source>
</evidence>
<feature type="transmembrane region" description="Helical" evidence="6">
    <location>
        <begin position="481"/>
        <end position="500"/>
    </location>
</feature>
<evidence type="ECO:0000256" key="3">
    <source>
        <dbReference type="ARBA" id="ARBA00022630"/>
    </source>
</evidence>
<keyword evidence="6" id="KW-0472">Membrane</keyword>
<dbReference type="GO" id="GO:0050660">
    <property type="term" value="F:flavin adenine dinucleotide binding"/>
    <property type="evidence" value="ECO:0007669"/>
    <property type="project" value="InterPro"/>
</dbReference>
<dbReference type="Proteomes" id="UP000288859">
    <property type="component" value="Unassembled WGS sequence"/>
</dbReference>
<name>A0A438MQX9_EXOME</name>
<evidence type="ECO:0000256" key="2">
    <source>
        <dbReference type="ARBA" id="ARBA00010139"/>
    </source>
</evidence>
<dbReference type="Gene3D" id="3.50.50.60">
    <property type="entry name" value="FAD/NAD(P)-binding domain"/>
    <property type="match status" value="3"/>
</dbReference>
<dbReference type="EMBL" id="NAJM01000071">
    <property type="protein sequence ID" value="RVX66024.1"/>
    <property type="molecule type" value="Genomic_DNA"/>
</dbReference>
<dbReference type="InterPro" id="IPR051209">
    <property type="entry name" value="FAD-bind_Monooxygenase_sf"/>
</dbReference>
<reference evidence="7 8" key="1">
    <citation type="submission" date="2017-03" db="EMBL/GenBank/DDBJ databases">
        <title>Genomes of endolithic fungi from Antarctica.</title>
        <authorList>
            <person name="Coleine C."/>
            <person name="Masonjones S."/>
            <person name="Stajich J.E."/>
        </authorList>
    </citation>
    <scope>NUCLEOTIDE SEQUENCE [LARGE SCALE GENOMIC DNA]</scope>
    <source>
        <strain evidence="7 8">CCFEE 6314</strain>
    </source>
</reference>
<evidence type="ECO:0000256" key="6">
    <source>
        <dbReference type="SAM" id="Phobius"/>
    </source>
</evidence>
<comment type="cofactor">
    <cofactor evidence="1">
        <name>FAD</name>
        <dbReference type="ChEBI" id="CHEBI:57692"/>
    </cofactor>
</comment>
<keyword evidence="6" id="KW-0812">Transmembrane</keyword>
<dbReference type="InterPro" id="IPR036188">
    <property type="entry name" value="FAD/NAD-bd_sf"/>
</dbReference>
<dbReference type="GO" id="GO:0050661">
    <property type="term" value="F:NADP binding"/>
    <property type="evidence" value="ECO:0007669"/>
    <property type="project" value="InterPro"/>
</dbReference>
<dbReference type="VEuPathDB" id="FungiDB:PV10_04462"/>
<dbReference type="OrthoDB" id="74360at2759"/>
<keyword evidence="5" id="KW-0560">Oxidoreductase</keyword>